<comment type="subcellular location">
    <subcellularLocation>
        <location evidence="1">Nucleus</location>
    </subcellularLocation>
</comment>
<feature type="region of interest" description="Disordered" evidence="8">
    <location>
        <begin position="46"/>
        <end position="69"/>
    </location>
</feature>
<evidence type="ECO:0000256" key="1">
    <source>
        <dbReference type="ARBA" id="ARBA00004123"/>
    </source>
</evidence>
<accession>A0AAU9RI88</accession>
<keyword evidence="4" id="KW-0678">Repressor</keyword>
<dbReference type="EMBL" id="CAJVSB020000218">
    <property type="protein sequence ID" value="CAH2042885.1"/>
    <property type="molecule type" value="Genomic_DNA"/>
</dbReference>
<dbReference type="GO" id="GO:0045944">
    <property type="term" value="P:positive regulation of transcription by RNA polymerase II"/>
    <property type="evidence" value="ECO:0007669"/>
    <property type="project" value="TreeGrafter"/>
</dbReference>
<name>A0AAU9RI88_THLAR</name>
<gene>
    <name evidence="9" type="ORF">TAV2_LOCUS4857</name>
</gene>
<evidence type="ECO:0000313" key="9">
    <source>
        <dbReference type="EMBL" id="CAH2042885.1"/>
    </source>
</evidence>
<comment type="caution">
    <text evidence="9">The sequence shown here is derived from an EMBL/GenBank/DDBJ whole genome shotgun (WGS) entry which is preliminary data.</text>
</comment>
<reference evidence="9 10" key="1">
    <citation type="submission" date="2022-03" db="EMBL/GenBank/DDBJ databases">
        <authorList>
            <person name="Nunn A."/>
            <person name="Chopra R."/>
            <person name="Nunn A."/>
            <person name="Contreras Garrido A."/>
        </authorList>
    </citation>
    <scope>NUCLEOTIDE SEQUENCE [LARGE SCALE GENOMIC DNA]</scope>
</reference>
<keyword evidence="10" id="KW-1185">Reference proteome</keyword>
<keyword evidence="7" id="KW-0539">Nucleus</keyword>
<dbReference type="PANTHER" id="PTHR48249">
    <property type="entry name" value="MEDIATOR OF RNA POLYMERASE II TRANSCRIPTION SUBUNIT 13"/>
    <property type="match status" value="1"/>
</dbReference>
<dbReference type="GO" id="GO:0003713">
    <property type="term" value="F:transcription coactivator activity"/>
    <property type="evidence" value="ECO:0007669"/>
    <property type="project" value="TreeGrafter"/>
</dbReference>
<organism evidence="9 10">
    <name type="scientific">Thlaspi arvense</name>
    <name type="common">Field penny-cress</name>
    <dbReference type="NCBI Taxonomy" id="13288"/>
    <lineage>
        <taxon>Eukaryota</taxon>
        <taxon>Viridiplantae</taxon>
        <taxon>Streptophyta</taxon>
        <taxon>Embryophyta</taxon>
        <taxon>Tracheophyta</taxon>
        <taxon>Spermatophyta</taxon>
        <taxon>Magnoliopsida</taxon>
        <taxon>eudicotyledons</taxon>
        <taxon>Gunneridae</taxon>
        <taxon>Pentapetalae</taxon>
        <taxon>rosids</taxon>
        <taxon>malvids</taxon>
        <taxon>Brassicales</taxon>
        <taxon>Brassicaceae</taxon>
        <taxon>Thlaspideae</taxon>
        <taxon>Thlaspi</taxon>
    </lineage>
</organism>
<evidence type="ECO:0000256" key="6">
    <source>
        <dbReference type="ARBA" id="ARBA00023163"/>
    </source>
</evidence>
<dbReference type="AlphaFoldDB" id="A0AAU9RI88"/>
<evidence type="ECO:0000256" key="5">
    <source>
        <dbReference type="ARBA" id="ARBA00023015"/>
    </source>
</evidence>
<evidence type="ECO:0000256" key="4">
    <source>
        <dbReference type="ARBA" id="ARBA00022491"/>
    </source>
</evidence>
<evidence type="ECO:0000256" key="8">
    <source>
        <dbReference type="SAM" id="MobiDB-lite"/>
    </source>
</evidence>
<dbReference type="PANTHER" id="PTHR48249:SF3">
    <property type="entry name" value="MEDIATOR OF RNA POLYMERASE II TRANSCRIPTION SUBUNIT 13"/>
    <property type="match status" value="1"/>
</dbReference>
<dbReference type="GO" id="GO:0016592">
    <property type="term" value="C:mediator complex"/>
    <property type="evidence" value="ECO:0007669"/>
    <property type="project" value="TreeGrafter"/>
</dbReference>
<keyword evidence="6" id="KW-0804">Transcription</keyword>
<keyword evidence="5" id="KW-0805">Transcription regulation</keyword>
<dbReference type="Proteomes" id="UP000836841">
    <property type="component" value="Unassembled WGS sequence"/>
</dbReference>
<proteinExistence type="inferred from homology"/>
<protein>
    <recommendedName>
        <fullName evidence="3">Mediator of RNA polymerase II transcription subunit 13</fullName>
    </recommendedName>
</protein>
<evidence type="ECO:0000313" key="10">
    <source>
        <dbReference type="Proteomes" id="UP000836841"/>
    </source>
</evidence>
<sequence length="320" mass="34454">MVALYLVGGSEVKKWALQLRRSAPDGMLASSNGTSLQEQEMGLIPERTIPSSPGPLYSPHSKASGFMKGSLGQSSARKQLITGHPGADNSRGLLQWVQSISFISVSVDHSLQLVFQADSSSPGSTQGSSTGNLSGYLEGFTPVKSLGNASASYVLVPSPNMRFLPPTPLQLPTCLTAESPPLAHLLHSKGSAVPLSTGFVVSKAVSSVWKDSRSNSKEEWPSVLSVSLVDYYGGNNFTQEKNLRGVVKQGGRVLSSEARDFETGPNLILETLAAELHALSWMTVSPAYLERRTALPFHCDMVLRLRRLLHFADKEISRCT</sequence>
<evidence type="ECO:0000256" key="3">
    <source>
        <dbReference type="ARBA" id="ARBA00019618"/>
    </source>
</evidence>
<evidence type="ECO:0000256" key="2">
    <source>
        <dbReference type="ARBA" id="ARBA00009354"/>
    </source>
</evidence>
<evidence type="ECO:0000256" key="7">
    <source>
        <dbReference type="ARBA" id="ARBA00023242"/>
    </source>
</evidence>
<dbReference type="InterPro" id="IPR051139">
    <property type="entry name" value="Mediator_complx_sub13"/>
</dbReference>
<comment type="similarity">
    <text evidence="2">Belongs to the Mediator complex subunit 13 family.</text>
</comment>